<protein>
    <submittedName>
        <fullName evidence="6">Substrate-binding domain-containing protein</fullName>
    </submittedName>
</protein>
<feature type="domain" description="Periplasmic binding protein" evidence="5">
    <location>
        <begin position="77"/>
        <end position="322"/>
    </location>
</feature>
<dbReference type="SUPFAM" id="SSF53822">
    <property type="entry name" value="Periplasmic binding protein-like I"/>
    <property type="match status" value="1"/>
</dbReference>
<dbReference type="Gene3D" id="3.40.50.2300">
    <property type="match status" value="2"/>
</dbReference>
<dbReference type="RefSeq" id="WP_379096828.1">
    <property type="nucleotide sequence ID" value="NZ_JBHUGZ010000007.1"/>
</dbReference>
<reference evidence="7" key="1">
    <citation type="journal article" date="2019" name="Int. J. Syst. Evol. Microbiol.">
        <title>The Global Catalogue of Microorganisms (GCM) 10K type strain sequencing project: providing services to taxonomists for standard genome sequencing and annotation.</title>
        <authorList>
            <consortium name="The Broad Institute Genomics Platform"/>
            <consortium name="The Broad Institute Genome Sequencing Center for Infectious Disease"/>
            <person name="Wu L."/>
            <person name="Ma J."/>
        </authorList>
    </citation>
    <scope>NUCLEOTIDE SEQUENCE [LARGE SCALE GENOMIC DNA]</scope>
    <source>
        <strain evidence="7">CGMCC 1.16225</strain>
    </source>
</reference>
<feature type="chain" id="PRO_5046322725" evidence="4">
    <location>
        <begin position="34"/>
        <end position="373"/>
    </location>
</feature>
<evidence type="ECO:0000313" key="7">
    <source>
        <dbReference type="Proteomes" id="UP001597405"/>
    </source>
</evidence>
<evidence type="ECO:0000256" key="1">
    <source>
        <dbReference type="ARBA" id="ARBA00004196"/>
    </source>
</evidence>
<dbReference type="PANTHER" id="PTHR46847:SF1">
    <property type="entry name" value="D-ALLOSE-BINDING PERIPLASMIC PROTEIN-RELATED"/>
    <property type="match status" value="1"/>
</dbReference>
<dbReference type="InterPro" id="IPR028082">
    <property type="entry name" value="Peripla_BP_I"/>
</dbReference>
<dbReference type="PANTHER" id="PTHR46847">
    <property type="entry name" value="D-ALLOSE-BINDING PERIPLASMIC PROTEIN-RELATED"/>
    <property type="match status" value="1"/>
</dbReference>
<comment type="subcellular location">
    <subcellularLocation>
        <location evidence="1">Cell envelope</location>
    </subcellularLocation>
</comment>
<dbReference type="Pfam" id="PF13407">
    <property type="entry name" value="Peripla_BP_4"/>
    <property type="match status" value="1"/>
</dbReference>
<evidence type="ECO:0000259" key="5">
    <source>
        <dbReference type="Pfam" id="PF13407"/>
    </source>
</evidence>
<keyword evidence="7" id="KW-1185">Reference proteome</keyword>
<evidence type="ECO:0000313" key="6">
    <source>
        <dbReference type="EMBL" id="MFD1983049.1"/>
    </source>
</evidence>
<comment type="similarity">
    <text evidence="2">Belongs to the bacterial solute-binding protein 2 family.</text>
</comment>
<evidence type="ECO:0000256" key="2">
    <source>
        <dbReference type="ARBA" id="ARBA00007639"/>
    </source>
</evidence>
<dbReference type="Proteomes" id="UP001597405">
    <property type="component" value="Unassembled WGS sequence"/>
</dbReference>
<organism evidence="6 7">
    <name type="scientific">Mesorhizobium newzealandense</name>
    <dbReference type="NCBI Taxonomy" id="1300302"/>
    <lineage>
        <taxon>Bacteria</taxon>
        <taxon>Pseudomonadati</taxon>
        <taxon>Pseudomonadota</taxon>
        <taxon>Alphaproteobacteria</taxon>
        <taxon>Hyphomicrobiales</taxon>
        <taxon>Phyllobacteriaceae</taxon>
        <taxon>Mesorhizobium</taxon>
    </lineage>
</organism>
<accession>A0ABW4U893</accession>
<dbReference type="InterPro" id="IPR025997">
    <property type="entry name" value="SBP_2_dom"/>
</dbReference>
<dbReference type="EMBL" id="JBHUGZ010000007">
    <property type="protein sequence ID" value="MFD1983049.1"/>
    <property type="molecule type" value="Genomic_DNA"/>
</dbReference>
<proteinExistence type="inferred from homology"/>
<gene>
    <name evidence="6" type="ORF">ACFSOZ_10230</name>
</gene>
<evidence type="ECO:0000256" key="4">
    <source>
        <dbReference type="SAM" id="SignalP"/>
    </source>
</evidence>
<feature type="signal peptide" evidence="4">
    <location>
        <begin position="1"/>
        <end position="33"/>
    </location>
</feature>
<name>A0ABW4U893_9HYPH</name>
<evidence type="ECO:0000256" key="3">
    <source>
        <dbReference type="ARBA" id="ARBA00022729"/>
    </source>
</evidence>
<sequence>MHKRFGRGGPALRWGGVALLALQAAGFAGLAHADDAVANAKAAVAKYAGPQTTWEGPTSAPAPAKGMKLVFLSGDEQNDISHLYGQFMKEAGAKLGWDVTVIDGKGSPTRWLSGFNQAIALKPNGIAIFADAASLKDPIAAANKAGITVIGMHAASLPGPQPDLGLFVNIQEDPREIGAAEADWAIADSDGKAKVVVLTHNEYQIAETKSMATRDQIAKCTTCQVVEYANSPASEAAQRMPQLTTSWIQRFGTPLYITSVGDNDFDFAVPVLRTGGLKAADVKLIGADGNRSAYDRIRKGTYQTVTVSEPIELQAYQAVDEFNRAFNKQAPSGFVQPPYLVTPQNVDKEGGDKNNFVPSNGYKEHYLSNWGVK</sequence>
<keyword evidence="3 4" id="KW-0732">Signal</keyword>
<comment type="caution">
    <text evidence="6">The sequence shown here is derived from an EMBL/GenBank/DDBJ whole genome shotgun (WGS) entry which is preliminary data.</text>
</comment>